<keyword evidence="1" id="KW-1185">Reference proteome</keyword>
<evidence type="ECO:0000313" key="2">
    <source>
        <dbReference type="WBParaSite" id="Hba_02021"/>
    </source>
</evidence>
<accession>A0A1I7WBE1</accession>
<reference evidence="2" key="1">
    <citation type="submission" date="2016-11" db="UniProtKB">
        <authorList>
            <consortium name="WormBaseParasite"/>
        </authorList>
    </citation>
    <scope>IDENTIFICATION</scope>
</reference>
<organism evidence="1 2">
    <name type="scientific">Heterorhabditis bacteriophora</name>
    <name type="common">Entomopathogenic nematode worm</name>
    <dbReference type="NCBI Taxonomy" id="37862"/>
    <lineage>
        <taxon>Eukaryota</taxon>
        <taxon>Metazoa</taxon>
        <taxon>Ecdysozoa</taxon>
        <taxon>Nematoda</taxon>
        <taxon>Chromadorea</taxon>
        <taxon>Rhabditida</taxon>
        <taxon>Rhabditina</taxon>
        <taxon>Rhabditomorpha</taxon>
        <taxon>Strongyloidea</taxon>
        <taxon>Heterorhabditidae</taxon>
        <taxon>Heterorhabditis</taxon>
    </lineage>
</organism>
<dbReference type="Proteomes" id="UP000095283">
    <property type="component" value="Unplaced"/>
</dbReference>
<protein>
    <submittedName>
        <fullName evidence="2">Uncharacterized protein</fullName>
    </submittedName>
</protein>
<proteinExistence type="predicted"/>
<dbReference type="AlphaFoldDB" id="A0A1I7WBE1"/>
<name>A0A1I7WBE1_HETBA</name>
<sequence length="225" mass="26243">MRSEWAKRLKLDDGEQARLNTVEEVLAMLIYSNSCICIFGMINNSKQVNMDSNIATFLYQGDIVLTEYTCKQHCVVATIHGNRTPKRRPSFEETGTQLLSVCFEKKLHRYKFYMQLTKLSNHPKFIMVILIRVFVDSGCYSYIGRRGFFQTNAYLIHRLIISNIYYLGNNLLHYKCKCKANYNSSRCSPYFFNVLIKCLESQPNNRVEFSMGNIQLNLCTLFNIL</sequence>
<dbReference type="WBParaSite" id="Hba_02021">
    <property type="protein sequence ID" value="Hba_02021"/>
    <property type="gene ID" value="Hba_02021"/>
</dbReference>
<evidence type="ECO:0000313" key="1">
    <source>
        <dbReference type="Proteomes" id="UP000095283"/>
    </source>
</evidence>